<reference evidence="1 2" key="1">
    <citation type="submission" date="2024-02" db="EMBL/GenBank/DDBJ databases">
        <title>Expansion and revision of Xanthobacter and proposal of Roseixanthobacter gen. nov.</title>
        <authorList>
            <person name="Soltysiak M.P.M."/>
            <person name="Jalihal A."/>
            <person name="Ory A."/>
            <person name="Chrisophersen C."/>
            <person name="Lee A.D."/>
            <person name="Boulton J."/>
            <person name="Springer M."/>
        </authorList>
    </citation>
    <scope>NUCLEOTIDE SEQUENCE [LARGE SCALE GENOMIC DNA]</scope>
    <source>
        <strain evidence="1 2">23A</strain>
    </source>
</reference>
<gene>
    <name evidence="1" type="ORF">V5F32_23230</name>
</gene>
<proteinExistence type="predicted"/>
<organism evidence="1 2">
    <name type="scientific">Xanthobacter oligotrophicus</name>
    <dbReference type="NCBI Taxonomy" id="2607286"/>
    <lineage>
        <taxon>Bacteria</taxon>
        <taxon>Pseudomonadati</taxon>
        <taxon>Pseudomonadota</taxon>
        <taxon>Alphaproteobacteria</taxon>
        <taxon>Hyphomicrobiales</taxon>
        <taxon>Xanthobacteraceae</taxon>
        <taxon>Xanthobacter</taxon>
    </lineage>
</organism>
<evidence type="ECO:0000313" key="1">
    <source>
        <dbReference type="EMBL" id="MFG1375099.1"/>
    </source>
</evidence>
<evidence type="ECO:0000313" key="2">
    <source>
        <dbReference type="Proteomes" id="UP001604002"/>
    </source>
</evidence>
<dbReference type="EMBL" id="JBAFVH010000021">
    <property type="protein sequence ID" value="MFG1375099.1"/>
    <property type="molecule type" value="Genomic_DNA"/>
</dbReference>
<name>A0ABW7A538_9HYPH</name>
<comment type="caution">
    <text evidence="1">The sequence shown here is derived from an EMBL/GenBank/DDBJ whole genome shotgun (WGS) entry which is preliminary data.</text>
</comment>
<dbReference type="Proteomes" id="UP001604002">
    <property type="component" value="Unassembled WGS sequence"/>
</dbReference>
<dbReference type="RefSeq" id="WP_393994626.1">
    <property type="nucleotide sequence ID" value="NZ_JBAFVH010000021.1"/>
</dbReference>
<sequence length="98" mass="11265">MTRRQRIAIIRQTWDDNMSPRVLRATVTLTPPQPPIFYILNNENITIHLFVKQWRPQASRIAAMQSRVPGMPQRHGAVRGRAHISAIQRTPIHAPSII</sequence>
<accession>A0ABW7A538</accession>
<keyword evidence="2" id="KW-1185">Reference proteome</keyword>
<protein>
    <submittedName>
        <fullName evidence="1">Uncharacterized protein</fullName>
    </submittedName>
</protein>